<comment type="similarity">
    <text evidence="1">Belongs to the metallo-dependent hydrolases superfamily.</text>
</comment>
<accession>A0ABT7PDU4</accession>
<evidence type="ECO:0000313" key="4">
    <source>
        <dbReference type="Proteomes" id="UP001239462"/>
    </source>
</evidence>
<reference evidence="3 4" key="1">
    <citation type="submission" date="2023-06" db="EMBL/GenBank/DDBJ databases">
        <title>Roseiconus lacunae JC819 isolated from Gulf of Mannar region, Tamil Nadu.</title>
        <authorList>
            <person name="Pk S."/>
            <person name="Ch S."/>
            <person name="Ch V.R."/>
        </authorList>
    </citation>
    <scope>NUCLEOTIDE SEQUENCE [LARGE SCALE GENOMIC DNA]</scope>
    <source>
        <strain evidence="3 4">JC819</strain>
    </source>
</reference>
<dbReference type="PANTHER" id="PTHR43569">
    <property type="entry name" value="AMIDOHYDROLASE"/>
    <property type="match status" value="1"/>
</dbReference>
<proteinExistence type="inferred from homology"/>
<evidence type="ECO:0000256" key="1">
    <source>
        <dbReference type="ARBA" id="ARBA00038310"/>
    </source>
</evidence>
<protein>
    <submittedName>
        <fullName evidence="3">Amidohydrolase family protein</fullName>
    </submittedName>
</protein>
<keyword evidence="4" id="KW-1185">Reference proteome</keyword>
<dbReference type="Pfam" id="PF04909">
    <property type="entry name" value="Amidohydro_2"/>
    <property type="match status" value="1"/>
</dbReference>
<dbReference type="SUPFAM" id="SSF51556">
    <property type="entry name" value="Metallo-dependent hydrolases"/>
    <property type="match status" value="1"/>
</dbReference>
<dbReference type="InterPro" id="IPR032466">
    <property type="entry name" value="Metal_Hydrolase"/>
</dbReference>
<feature type="domain" description="Amidohydrolase-related" evidence="2">
    <location>
        <begin position="3"/>
        <end position="276"/>
    </location>
</feature>
<comment type="caution">
    <text evidence="3">The sequence shown here is derived from an EMBL/GenBank/DDBJ whole genome shotgun (WGS) entry which is preliminary data.</text>
</comment>
<organism evidence="3 4">
    <name type="scientific">Roseiconus lacunae</name>
    <dbReference type="NCBI Taxonomy" id="2605694"/>
    <lineage>
        <taxon>Bacteria</taxon>
        <taxon>Pseudomonadati</taxon>
        <taxon>Planctomycetota</taxon>
        <taxon>Planctomycetia</taxon>
        <taxon>Pirellulales</taxon>
        <taxon>Pirellulaceae</taxon>
        <taxon>Roseiconus</taxon>
    </lineage>
</organism>
<dbReference type="RefSeq" id="WP_289162343.1">
    <property type="nucleotide sequence ID" value="NZ_JASZZN010000003.1"/>
</dbReference>
<gene>
    <name evidence="3" type="ORF">QTN89_04400</name>
</gene>
<sequence>MLIDSHHHLWQYSSEEYPWISDQMSVLKQDFWSEQLQLLAKENEIDGFVTVQARQSLNETQSLLDLAEHVSLIRGVVGWVDFRSPEVASQLDRFAANKALRGLRHVVQDESDDQFILGKAFNRGIAQLEGRDLVYDVLIFAKHLEPSVKFVRSHPNIPMVLDHIAKPTIRAADFHMQWKNDLLKLAECENVVCKFSGVATEVRDSEWSIDTIRPYWDTALDAFTPKRLMFGSDWPVCLLRTGYQQWLKTVRELAAELTESEQEQLFSTNAIKYYRLEQN</sequence>
<evidence type="ECO:0000313" key="3">
    <source>
        <dbReference type="EMBL" id="MDM4014660.1"/>
    </source>
</evidence>
<name>A0ABT7PDU4_9BACT</name>
<dbReference type="EMBL" id="JASZZN010000003">
    <property type="protein sequence ID" value="MDM4014660.1"/>
    <property type="molecule type" value="Genomic_DNA"/>
</dbReference>
<dbReference type="InterPro" id="IPR052350">
    <property type="entry name" value="Metallo-dep_Lactonases"/>
</dbReference>
<dbReference type="Proteomes" id="UP001239462">
    <property type="component" value="Unassembled WGS sequence"/>
</dbReference>
<dbReference type="InterPro" id="IPR006680">
    <property type="entry name" value="Amidohydro-rel"/>
</dbReference>
<dbReference type="Gene3D" id="3.20.20.140">
    <property type="entry name" value="Metal-dependent hydrolases"/>
    <property type="match status" value="1"/>
</dbReference>
<evidence type="ECO:0000259" key="2">
    <source>
        <dbReference type="Pfam" id="PF04909"/>
    </source>
</evidence>
<dbReference type="PANTHER" id="PTHR43569:SF2">
    <property type="entry name" value="AMIDOHYDROLASE-RELATED DOMAIN-CONTAINING PROTEIN"/>
    <property type="match status" value="1"/>
</dbReference>